<comment type="caution">
    <text evidence="1">The sequence shown here is derived from an EMBL/GenBank/DDBJ whole genome shotgun (WGS) entry which is preliminary data.</text>
</comment>
<evidence type="ECO:0000313" key="1">
    <source>
        <dbReference type="EMBL" id="MBB4287490.1"/>
    </source>
</evidence>
<evidence type="ECO:0000313" key="2">
    <source>
        <dbReference type="Proteomes" id="UP000555728"/>
    </source>
</evidence>
<accession>A0A7W6WLW4</accession>
<dbReference type="EMBL" id="JACIGI010000038">
    <property type="protein sequence ID" value="MBB4287490.1"/>
    <property type="molecule type" value="Genomic_DNA"/>
</dbReference>
<organism evidence="1 2">
    <name type="scientific">Roseospira goensis</name>
    <dbReference type="NCBI Taxonomy" id="391922"/>
    <lineage>
        <taxon>Bacteria</taxon>
        <taxon>Pseudomonadati</taxon>
        <taxon>Pseudomonadota</taxon>
        <taxon>Alphaproteobacteria</taxon>
        <taxon>Rhodospirillales</taxon>
        <taxon>Rhodospirillaceae</taxon>
        <taxon>Roseospira</taxon>
    </lineage>
</organism>
<gene>
    <name evidence="1" type="ORF">GGD88_003239</name>
</gene>
<keyword evidence="2" id="KW-1185">Reference proteome</keyword>
<protein>
    <submittedName>
        <fullName evidence="1">Uncharacterized protein</fullName>
    </submittedName>
</protein>
<proteinExistence type="predicted"/>
<sequence>MAGRPAASRLAAVLIAGLVAGLGGSLAGARPAAAQEGPGQGGTAGLPFGGAERLVFEAPAGWTAVQRDERDALRVLHLIPEDQDPAAWRDMIAVQVLKTPQPPPLGALHDRAAAGYEADCERSLGGGLQSGETNGYETGFWTLGCSRNTRSGLGETAFFKAMRGLEGIYIVQRAWRTEPFDPTAGPGIAPDQQRAAIALLQQATVCIPDSRAHPCP</sequence>
<name>A0A7W6WLW4_9PROT</name>
<reference evidence="1 2" key="1">
    <citation type="submission" date="2020-08" db="EMBL/GenBank/DDBJ databases">
        <title>Genome sequencing of Purple Non-Sulfur Bacteria from various extreme environments.</title>
        <authorList>
            <person name="Mayer M."/>
        </authorList>
    </citation>
    <scope>NUCLEOTIDE SEQUENCE [LARGE SCALE GENOMIC DNA]</scope>
    <source>
        <strain evidence="1 2">JA135</strain>
    </source>
</reference>
<dbReference type="AlphaFoldDB" id="A0A7W6WLW4"/>
<dbReference type="RefSeq" id="WP_184437288.1">
    <property type="nucleotide sequence ID" value="NZ_JACIGI010000038.1"/>
</dbReference>
<dbReference type="Proteomes" id="UP000555728">
    <property type="component" value="Unassembled WGS sequence"/>
</dbReference>